<evidence type="ECO:0000313" key="8">
    <source>
        <dbReference type="EMBL" id="EHR37212.1"/>
    </source>
</evidence>
<dbReference type="Pfam" id="PF00156">
    <property type="entry name" value="Pribosyltran"/>
    <property type="match status" value="1"/>
</dbReference>
<keyword evidence="9" id="KW-1185">Reference proteome</keyword>
<proteinExistence type="inferred from homology"/>
<comment type="pathway">
    <text evidence="5">Purine metabolism; XMP biosynthesis via salvage pathway; XMP from xanthine: step 1/1.</text>
</comment>
<comment type="subunit">
    <text evidence="5">Homodimer.</text>
</comment>
<dbReference type="AlphaFoldDB" id="H3NIT4"/>
<evidence type="ECO:0000256" key="1">
    <source>
        <dbReference type="ARBA" id="ARBA00022490"/>
    </source>
</evidence>
<dbReference type="HOGENOM" id="CLU_099015_0_0_9"/>
<keyword evidence="4 5" id="KW-0660">Purine salvage</keyword>
<dbReference type="GO" id="GO:0032265">
    <property type="term" value="P:XMP salvage"/>
    <property type="evidence" value="ECO:0007669"/>
    <property type="project" value="UniProtKB-UniRule"/>
</dbReference>
<dbReference type="GO" id="GO:0006166">
    <property type="term" value="P:purine ribonucleoside salvage"/>
    <property type="evidence" value="ECO:0007669"/>
    <property type="project" value="UniProtKB-KW"/>
</dbReference>
<dbReference type="CDD" id="cd06223">
    <property type="entry name" value="PRTases_typeI"/>
    <property type="match status" value="1"/>
</dbReference>
<gene>
    <name evidence="5" type="primary">xpt</name>
    <name evidence="8" type="ORF">HMPREF9708_00773</name>
</gene>
<evidence type="ECO:0000313" key="9">
    <source>
        <dbReference type="Proteomes" id="UP000006190"/>
    </source>
</evidence>
<feature type="binding site" evidence="5">
    <location>
        <position position="156"/>
    </location>
    <ligand>
        <name>xanthine</name>
        <dbReference type="ChEBI" id="CHEBI:17712"/>
    </ligand>
</feature>
<keyword evidence="1 5" id="KW-0963">Cytoplasm</keyword>
<dbReference type="PANTHER" id="PTHR43864">
    <property type="entry name" value="HYPOXANTHINE/GUANINE PHOSPHORIBOSYLTRANSFERASE"/>
    <property type="match status" value="1"/>
</dbReference>
<dbReference type="InterPro" id="IPR050118">
    <property type="entry name" value="Pur/Pyrimidine_PRTase"/>
</dbReference>
<evidence type="ECO:0000256" key="2">
    <source>
        <dbReference type="ARBA" id="ARBA00022676"/>
    </source>
</evidence>
<evidence type="ECO:0000256" key="6">
    <source>
        <dbReference type="NCBIfam" id="TIGR01744"/>
    </source>
</evidence>
<feature type="binding site" evidence="5">
    <location>
        <position position="20"/>
    </location>
    <ligand>
        <name>xanthine</name>
        <dbReference type="ChEBI" id="CHEBI:17712"/>
    </ligand>
</feature>
<name>H3NIT4_9LACT</name>
<accession>H3NIT4</accession>
<dbReference type="GO" id="GO:0046110">
    <property type="term" value="P:xanthine metabolic process"/>
    <property type="evidence" value="ECO:0007669"/>
    <property type="project" value="UniProtKB-UniRule"/>
</dbReference>
<feature type="binding site" evidence="5">
    <location>
        <begin position="128"/>
        <end position="132"/>
    </location>
    <ligand>
        <name>5-phospho-alpha-D-ribose 1-diphosphate</name>
        <dbReference type="ChEBI" id="CHEBI:58017"/>
    </ligand>
</feature>
<dbReference type="PANTHER" id="PTHR43864:SF1">
    <property type="entry name" value="XANTHINE PHOSPHORIBOSYLTRANSFERASE"/>
    <property type="match status" value="1"/>
</dbReference>
<evidence type="ECO:0000256" key="4">
    <source>
        <dbReference type="ARBA" id="ARBA00022726"/>
    </source>
</evidence>
<dbReference type="EC" id="2.4.2.22" evidence="5 6"/>
<sequence length="192" mass="21475">MKLLEEKIRQEGRVLPGNILKVDHFINHMIDPEIVTAMGEDFYQHFKDQGINKILTLEVSGIPMAFAAAQFLKVPVLFAKKISSLTLGEDVYASRVTSYTKKKTYDIMVDRHYLTAEDRVLIIDDFLARGEALNGLLDLCQQAGAEVVGVGIGIEKAFQEGGKKHRQAGIEIYSQARIAGFEEDQVIFVEES</sequence>
<dbReference type="UniPathway" id="UPA00602">
    <property type="reaction ID" value="UER00658"/>
</dbReference>
<dbReference type="GO" id="GO:0005737">
    <property type="term" value="C:cytoplasm"/>
    <property type="evidence" value="ECO:0007669"/>
    <property type="project" value="UniProtKB-SubCell"/>
</dbReference>
<dbReference type="InterPro" id="IPR000836">
    <property type="entry name" value="PRTase_dom"/>
</dbReference>
<dbReference type="SUPFAM" id="SSF53271">
    <property type="entry name" value="PRTase-like"/>
    <property type="match status" value="1"/>
</dbReference>
<dbReference type="eggNOG" id="COG0503">
    <property type="taxonomic scope" value="Bacteria"/>
</dbReference>
<dbReference type="RefSeq" id="WP_006308800.1">
    <property type="nucleotide sequence ID" value="NZ_JH601133.1"/>
</dbReference>
<protein>
    <recommendedName>
        <fullName evidence="5 6">Xanthine phosphoribosyltransferase</fullName>
        <shortName evidence="5">XPRTase</shortName>
        <ecNumber evidence="5 6">2.4.2.22</ecNumber>
    </recommendedName>
</protein>
<evidence type="ECO:0000256" key="3">
    <source>
        <dbReference type="ARBA" id="ARBA00022679"/>
    </source>
</evidence>
<dbReference type="OrthoDB" id="9790678at2"/>
<dbReference type="NCBIfam" id="NF006671">
    <property type="entry name" value="PRK09219.1"/>
    <property type="match status" value="1"/>
</dbReference>
<dbReference type="HAMAP" id="MF_01184">
    <property type="entry name" value="XPRTase"/>
    <property type="match status" value="1"/>
</dbReference>
<dbReference type="Gene3D" id="3.40.50.2020">
    <property type="match status" value="1"/>
</dbReference>
<dbReference type="InterPro" id="IPR010079">
    <property type="entry name" value="Xanthine_PRibTrfase"/>
</dbReference>
<comment type="subcellular location">
    <subcellularLocation>
        <location evidence="5">Cytoplasm</location>
    </subcellularLocation>
</comment>
<comment type="similarity">
    <text evidence="5">Belongs to the purine/pyrimidine phosphoribosyltransferase family. Xpt subfamily.</text>
</comment>
<comment type="catalytic activity">
    <reaction evidence="5">
        <text>XMP + diphosphate = xanthine + 5-phospho-alpha-D-ribose 1-diphosphate</text>
        <dbReference type="Rhea" id="RHEA:10800"/>
        <dbReference type="ChEBI" id="CHEBI:17712"/>
        <dbReference type="ChEBI" id="CHEBI:33019"/>
        <dbReference type="ChEBI" id="CHEBI:57464"/>
        <dbReference type="ChEBI" id="CHEBI:58017"/>
        <dbReference type="EC" id="2.4.2.22"/>
    </reaction>
</comment>
<keyword evidence="3 5" id="KW-0808">Transferase</keyword>
<dbReference type="Proteomes" id="UP000006190">
    <property type="component" value="Unassembled WGS sequence"/>
</dbReference>
<comment type="function">
    <text evidence="5">Converts the preformed base xanthine, a product of nucleic acid breakdown, to xanthosine 5'-monophosphate (XMP), so it can be reused for RNA or DNA synthesis.</text>
</comment>
<dbReference type="NCBIfam" id="TIGR01744">
    <property type="entry name" value="XPRTase"/>
    <property type="match status" value="1"/>
</dbReference>
<dbReference type="GO" id="GO:0000310">
    <property type="term" value="F:xanthine phosphoribosyltransferase activity"/>
    <property type="evidence" value="ECO:0007669"/>
    <property type="project" value="UniProtKB-UniRule"/>
</dbReference>
<organism evidence="8 9">
    <name type="scientific">Facklamia languida CCUG 37842</name>
    <dbReference type="NCBI Taxonomy" id="883113"/>
    <lineage>
        <taxon>Bacteria</taxon>
        <taxon>Bacillati</taxon>
        <taxon>Bacillota</taxon>
        <taxon>Bacilli</taxon>
        <taxon>Lactobacillales</taxon>
        <taxon>Aerococcaceae</taxon>
        <taxon>Facklamia</taxon>
    </lineage>
</organism>
<dbReference type="EMBL" id="AGEG01000009">
    <property type="protein sequence ID" value="EHR37212.1"/>
    <property type="molecule type" value="Genomic_DNA"/>
</dbReference>
<evidence type="ECO:0000256" key="5">
    <source>
        <dbReference type="HAMAP-Rule" id="MF_01184"/>
    </source>
</evidence>
<evidence type="ECO:0000259" key="7">
    <source>
        <dbReference type="Pfam" id="PF00156"/>
    </source>
</evidence>
<reference evidence="8 9" key="1">
    <citation type="submission" date="2012-01" db="EMBL/GenBank/DDBJ databases">
        <title>The Genome Sequence of Facklamia languida CCUG 37842.</title>
        <authorList>
            <consortium name="The Broad Institute Genome Sequencing Platform"/>
            <person name="Earl A."/>
            <person name="Ward D."/>
            <person name="Feldgarden M."/>
            <person name="Gevers D."/>
            <person name="Huys G."/>
            <person name="Young S.K."/>
            <person name="Zeng Q."/>
            <person name="Gargeya S."/>
            <person name="Fitzgerald M."/>
            <person name="Haas B."/>
            <person name="Abouelleil A."/>
            <person name="Alvarado L."/>
            <person name="Arachchi H.M."/>
            <person name="Berlin A."/>
            <person name="Chapman S.B."/>
            <person name="Gearin G."/>
            <person name="Goldberg J."/>
            <person name="Griggs A."/>
            <person name="Gujja S."/>
            <person name="Hansen M."/>
            <person name="Heiman D."/>
            <person name="Howarth C."/>
            <person name="Larimer J."/>
            <person name="Lui A."/>
            <person name="MacDonald P.J.P."/>
            <person name="McCowen C."/>
            <person name="Montmayeur A."/>
            <person name="Murphy C."/>
            <person name="Neiman D."/>
            <person name="Pearson M."/>
            <person name="Priest M."/>
            <person name="Roberts A."/>
            <person name="Saif S."/>
            <person name="Shea T."/>
            <person name="Sisk P."/>
            <person name="Stolte C."/>
            <person name="Sykes S."/>
            <person name="Wortman J."/>
            <person name="Nusbaum C."/>
            <person name="Birren B."/>
        </authorList>
    </citation>
    <scope>NUCLEOTIDE SEQUENCE [LARGE SCALE GENOMIC DNA]</scope>
    <source>
        <strain evidence="8 9">CCUG 37842</strain>
    </source>
</reference>
<dbReference type="PATRIC" id="fig|883113.3.peg.771"/>
<comment type="caution">
    <text evidence="8">The sequence shown here is derived from an EMBL/GenBank/DDBJ whole genome shotgun (WGS) entry which is preliminary data.</text>
</comment>
<dbReference type="InterPro" id="IPR029057">
    <property type="entry name" value="PRTase-like"/>
</dbReference>
<feature type="domain" description="Phosphoribosyltransferase" evidence="7">
    <location>
        <begin position="35"/>
        <end position="157"/>
    </location>
</feature>
<keyword evidence="2 5" id="KW-0328">Glycosyltransferase</keyword>
<dbReference type="STRING" id="883113.HMPREF9708_00773"/>
<feature type="binding site" evidence="5">
    <location>
        <position position="27"/>
    </location>
    <ligand>
        <name>xanthine</name>
        <dbReference type="ChEBI" id="CHEBI:17712"/>
    </ligand>
</feature>